<keyword evidence="2 4" id="KW-0863">Zinc-finger</keyword>
<feature type="compositionally biased region" description="Low complexity" evidence="5">
    <location>
        <begin position="125"/>
        <end position="136"/>
    </location>
</feature>
<evidence type="ECO:0000256" key="1">
    <source>
        <dbReference type="ARBA" id="ARBA00022723"/>
    </source>
</evidence>
<dbReference type="InterPro" id="IPR001841">
    <property type="entry name" value="Znf_RING"/>
</dbReference>
<keyword evidence="8" id="KW-1185">Reference proteome</keyword>
<evidence type="ECO:0000256" key="4">
    <source>
        <dbReference type="PROSITE-ProRule" id="PRU00175"/>
    </source>
</evidence>
<dbReference type="GO" id="GO:0008270">
    <property type="term" value="F:zinc ion binding"/>
    <property type="evidence" value="ECO:0007669"/>
    <property type="project" value="UniProtKB-KW"/>
</dbReference>
<dbReference type="OrthoDB" id="6270329at2759"/>
<evidence type="ECO:0000256" key="5">
    <source>
        <dbReference type="SAM" id="MobiDB-lite"/>
    </source>
</evidence>
<gene>
    <name evidence="7" type="ORF">PHLGIDRAFT_125155</name>
</gene>
<dbReference type="InterPro" id="IPR027370">
    <property type="entry name" value="Znf-RING_euk"/>
</dbReference>
<dbReference type="GO" id="GO:0032183">
    <property type="term" value="F:SUMO binding"/>
    <property type="evidence" value="ECO:0007669"/>
    <property type="project" value="TreeGrafter"/>
</dbReference>
<feature type="compositionally biased region" description="Low complexity" evidence="5">
    <location>
        <begin position="11"/>
        <end position="38"/>
    </location>
</feature>
<dbReference type="AlphaFoldDB" id="A0A0C3S530"/>
<dbReference type="PANTHER" id="PTHR47094">
    <property type="entry name" value="ELFLESS, ISOFORM B"/>
    <property type="match status" value="1"/>
</dbReference>
<proteinExistence type="predicted"/>
<dbReference type="Gene3D" id="3.30.40.10">
    <property type="entry name" value="Zinc/RING finger domain, C3HC4 (zinc finger)"/>
    <property type="match status" value="1"/>
</dbReference>
<keyword evidence="3" id="KW-0862">Zinc</keyword>
<dbReference type="Proteomes" id="UP000053257">
    <property type="component" value="Unassembled WGS sequence"/>
</dbReference>
<feature type="region of interest" description="Disordered" evidence="5">
    <location>
        <begin position="1"/>
        <end position="207"/>
    </location>
</feature>
<dbReference type="CDD" id="cd16449">
    <property type="entry name" value="RING-HC"/>
    <property type="match status" value="1"/>
</dbReference>
<sequence length="296" mass="30411">MDPLPPPTTVSARALQRGSRSGSSASSRPGSRSPSTAPEVSAERSTSSIDVSIDEPNAETRRPLSRNGSRERTAACKEEGGTAGTRPPSRSPETDVRPPKRRRLSLAGAVATEPSSPPPSGPGVLGPSSRPAAGAPSYPPADPPSRPEDGAIDVDALPDSPTLVPSSPPAADSPSGSQPNRAPTRSRQASLHPSSPTGAQTLSPSRPAPEPLATYVCPICFSPPTNPTMAPCGHVCCGECLFSAVKSTIERSAYHGPASQRAKCPVCRAPIPGWDGRGRGVIGLKPRVVHTIDGSQ</sequence>
<feature type="compositionally biased region" description="Low complexity" evidence="5">
    <location>
        <begin position="169"/>
        <end position="179"/>
    </location>
</feature>
<dbReference type="SMART" id="SM00184">
    <property type="entry name" value="RING"/>
    <property type="match status" value="1"/>
</dbReference>
<dbReference type="Pfam" id="PF13445">
    <property type="entry name" value="zf-RING_UBOX"/>
    <property type="match status" value="1"/>
</dbReference>
<evidence type="ECO:0000256" key="3">
    <source>
        <dbReference type="ARBA" id="ARBA00022833"/>
    </source>
</evidence>
<evidence type="ECO:0000313" key="8">
    <source>
        <dbReference type="Proteomes" id="UP000053257"/>
    </source>
</evidence>
<reference evidence="7 8" key="1">
    <citation type="journal article" date="2014" name="PLoS Genet.">
        <title>Analysis of the Phlebiopsis gigantea genome, transcriptome and secretome provides insight into its pioneer colonization strategies of wood.</title>
        <authorList>
            <person name="Hori C."/>
            <person name="Ishida T."/>
            <person name="Igarashi K."/>
            <person name="Samejima M."/>
            <person name="Suzuki H."/>
            <person name="Master E."/>
            <person name="Ferreira P."/>
            <person name="Ruiz-Duenas F.J."/>
            <person name="Held B."/>
            <person name="Canessa P."/>
            <person name="Larrondo L.F."/>
            <person name="Schmoll M."/>
            <person name="Druzhinina I.S."/>
            <person name="Kubicek C.P."/>
            <person name="Gaskell J.A."/>
            <person name="Kersten P."/>
            <person name="St John F."/>
            <person name="Glasner J."/>
            <person name="Sabat G."/>
            <person name="Splinter BonDurant S."/>
            <person name="Syed K."/>
            <person name="Yadav J."/>
            <person name="Mgbeahuruike A.C."/>
            <person name="Kovalchuk A."/>
            <person name="Asiegbu F.O."/>
            <person name="Lackner G."/>
            <person name="Hoffmeister D."/>
            <person name="Rencoret J."/>
            <person name="Gutierrez A."/>
            <person name="Sun H."/>
            <person name="Lindquist E."/>
            <person name="Barry K."/>
            <person name="Riley R."/>
            <person name="Grigoriev I.V."/>
            <person name="Henrissat B."/>
            <person name="Kues U."/>
            <person name="Berka R.M."/>
            <person name="Martinez A.T."/>
            <person name="Covert S.F."/>
            <person name="Blanchette R.A."/>
            <person name="Cullen D."/>
        </authorList>
    </citation>
    <scope>NUCLEOTIDE SEQUENCE [LARGE SCALE GENOMIC DNA]</scope>
    <source>
        <strain evidence="7 8">11061_1 CR5-6</strain>
    </source>
</reference>
<name>A0A0C3S530_PHLG1</name>
<feature type="compositionally biased region" description="Polar residues" evidence="5">
    <location>
        <begin position="180"/>
        <end position="204"/>
    </location>
</feature>
<feature type="compositionally biased region" description="Basic and acidic residues" evidence="5">
    <location>
        <begin position="58"/>
        <end position="80"/>
    </location>
</feature>
<evidence type="ECO:0000256" key="2">
    <source>
        <dbReference type="ARBA" id="ARBA00022771"/>
    </source>
</evidence>
<organism evidence="7 8">
    <name type="scientific">Phlebiopsis gigantea (strain 11061_1 CR5-6)</name>
    <name type="common">White-rot fungus</name>
    <name type="synonym">Peniophora gigantea</name>
    <dbReference type="NCBI Taxonomy" id="745531"/>
    <lineage>
        <taxon>Eukaryota</taxon>
        <taxon>Fungi</taxon>
        <taxon>Dikarya</taxon>
        <taxon>Basidiomycota</taxon>
        <taxon>Agaricomycotina</taxon>
        <taxon>Agaricomycetes</taxon>
        <taxon>Polyporales</taxon>
        <taxon>Phanerochaetaceae</taxon>
        <taxon>Phlebiopsis</taxon>
    </lineage>
</organism>
<dbReference type="GO" id="GO:0140082">
    <property type="term" value="F:SUMO-ubiquitin ligase activity"/>
    <property type="evidence" value="ECO:0007669"/>
    <property type="project" value="TreeGrafter"/>
</dbReference>
<dbReference type="HOGENOM" id="CLU_940441_0_0_1"/>
<dbReference type="GO" id="GO:0061630">
    <property type="term" value="F:ubiquitin protein ligase activity"/>
    <property type="evidence" value="ECO:0007669"/>
    <property type="project" value="InterPro"/>
</dbReference>
<dbReference type="PANTHER" id="PTHR47094:SF1">
    <property type="entry name" value="RING-TYPE E3 UBIQUITIN TRANSFERASE"/>
    <property type="match status" value="1"/>
</dbReference>
<dbReference type="EMBL" id="KN840449">
    <property type="protein sequence ID" value="KIP11036.1"/>
    <property type="molecule type" value="Genomic_DNA"/>
</dbReference>
<accession>A0A0C3S530</accession>
<keyword evidence="1" id="KW-0479">Metal-binding</keyword>
<dbReference type="PROSITE" id="PS50089">
    <property type="entry name" value="ZF_RING_2"/>
    <property type="match status" value="1"/>
</dbReference>
<dbReference type="InterPro" id="IPR049627">
    <property type="entry name" value="SLX8"/>
</dbReference>
<dbReference type="GO" id="GO:0006511">
    <property type="term" value="P:ubiquitin-dependent protein catabolic process"/>
    <property type="evidence" value="ECO:0007669"/>
    <property type="project" value="TreeGrafter"/>
</dbReference>
<evidence type="ECO:0000313" key="7">
    <source>
        <dbReference type="EMBL" id="KIP11036.1"/>
    </source>
</evidence>
<evidence type="ECO:0000259" key="6">
    <source>
        <dbReference type="PROSITE" id="PS50089"/>
    </source>
</evidence>
<dbReference type="InterPro" id="IPR013083">
    <property type="entry name" value="Znf_RING/FYVE/PHD"/>
</dbReference>
<dbReference type="STRING" id="745531.A0A0C3S530"/>
<dbReference type="SUPFAM" id="SSF57850">
    <property type="entry name" value="RING/U-box"/>
    <property type="match status" value="1"/>
</dbReference>
<protein>
    <recommendedName>
        <fullName evidence="6">RING-type domain-containing protein</fullName>
    </recommendedName>
</protein>
<dbReference type="GO" id="GO:0033768">
    <property type="term" value="C:SUMO-targeted ubiquitin ligase complex"/>
    <property type="evidence" value="ECO:0007669"/>
    <property type="project" value="TreeGrafter"/>
</dbReference>
<feature type="domain" description="RING-type" evidence="6">
    <location>
        <begin position="217"/>
        <end position="268"/>
    </location>
</feature>